<dbReference type="GO" id="GO:0005524">
    <property type="term" value="F:ATP binding"/>
    <property type="evidence" value="ECO:0007669"/>
    <property type="project" value="UniProtKB-KW"/>
</dbReference>
<keyword evidence="4" id="KW-1185">Reference proteome</keyword>
<evidence type="ECO:0000313" key="3">
    <source>
        <dbReference type="EMBL" id="GID79622.1"/>
    </source>
</evidence>
<reference evidence="3 4" key="1">
    <citation type="submission" date="2021-01" db="EMBL/GenBank/DDBJ databases">
        <title>Whole genome shotgun sequence of Actinoplanes deccanensis NBRC 13994.</title>
        <authorList>
            <person name="Komaki H."/>
            <person name="Tamura T."/>
        </authorList>
    </citation>
    <scope>NUCLEOTIDE SEQUENCE [LARGE SCALE GENOMIC DNA]</scope>
    <source>
        <strain evidence="3 4">NBRC 13994</strain>
    </source>
</reference>
<dbReference type="Gene3D" id="3.40.50.300">
    <property type="entry name" value="P-loop containing nucleotide triphosphate hydrolases"/>
    <property type="match status" value="1"/>
</dbReference>
<dbReference type="SUPFAM" id="SSF48452">
    <property type="entry name" value="TPR-like"/>
    <property type="match status" value="2"/>
</dbReference>
<accession>A0ABQ3YI18</accession>
<feature type="region of interest" description="Disordered" evidence="1">
    <location>
        <begin position="65"/>
        <end position="84"/>
    </location>
</feature>
<dbReference type="EMBL" id="BOMI01000174">
    <property type="protein sequence ID" value="GID79622.1"/>
    <property type="molecule type" value="Genomic_DNA"/>
</dbReference>
<dbReference type="InterPro" id="IPR019734">
    <property type="entry name" value="TPR_rpt"/>
</dbReference>
<proteinExistence type="predicted"/>
<dbReference type="InterPro" id="IPR027417">
    <property type="entry name" value="P-loop_NTPase"/>
</dbReference>
<dbReference type="InterPro" id="IPR011990">
    <property type="entry name" value="TPR-like_helical_dom_sf"/>
</dbReference>
<dbReference type="Pfam" id="PF00931">
    <property type="entry name" value="NB-ARC"/>
    <property type="match status" value="1"/>
</dbReference>
<dbReference type="SUPFAM" id="SSF52540">
    <property type="entry name" value="P-loop containing nucleoside triphosphate hydrolases"/>
    <property type="match status" value="1"/>
</dbReference>
<protein>
    <submittedName>
        <fullName evidence="3">ATP-binding protein</fullName>
    </submittedName>
</protein>
<dbReference type="Pfam" id="PF13424">
    <property type="entry name" value="TPR_12"/>
    <property type="match status" value="3"/>
</dbReference>
<feature type="domain" description="NB-ARC" evidence="2">
    <location>
        <begin position="98"/>
        <end position="217"/>
    </location>
</feature>
<dbReference type="InterPro" id="IPR053137">
    <property type="entry name" value="NLR-like"/>
</dbReference>
<evidence type="ECO:0000259" key="2">
    <source>
        <dbReference type="Pfam" id="PF00931"/>
    </source>
</evidence>
<dbReference type="PANTHER" id="PTHR46082:SF6">
    <property type="entry name" value="AAA+ ATPASE DOMAIN-CONTAINING PROTEIN-RELATED"/>
    <property type="match status" value="1"/>
</dbReference>
<comment type="caution">
    <text evidence="3">The sequence shown here is derived from an EMBL/GenBank/DDBJ whole genome shotgun (WGS) entry which is preliminary data.</text>
</comment>
<organism evidence="3 4">
    <name type="scientific">Paractinoplanes deccanensis</name>
    <dbReference type="NCBI Taxonomy" id="113561"/>
    <lineage>
        <taxon>Bacteria</taxon>
        <taxon>Bacillati</taxon>
        <taxon>Actinomycetota</taxon>
        <taxon>Actinomycetes</taxon>
        <taxon>Micromonosporales</taxon>
        <taxon>Micromonosporaceae</taxon>
        <taxon>Paractinoplanes</taxon>
    </lineage>
</organism>
<dbReference type="InterPro" id="IPR002182">
    <property type="entry name" value="NB-ARC"/>
</dbReference>
<sequence length="882" mass="96866">MRNRISPPTLLVVLTAAVLLPAAVNVATGALPDGWRPWRWLAWPVAALLAVPVVVAELRRPKRAALDEGDAEAEGSAGETTWNMPQHLPTFRERESILDEIAQLMAKKDGAVVLTGMAGVGKTQIAARYAARHRQEFEIGWWVPADTRVAVIASLAQLADRLHIGDEDQEEAARKALRSLEGRGRWLLVFDNVTEERDLTGLVPAGDGQVLMTSRDPNQQRLGTVVEVPTFDDAAAVRFLLERTGSKDRTAAAELARELGGLPLALEQAAAYCTSAVVTLADYLPRYREDHDRLLRMGLPDDRLTAGATLALAIRQAADRDRAAMQLLRLCSFLASSAGIPRWLYDSHPELLPAPLGTAAAKKVDLDGSIKVLVALSLVQREGWMLRIHPVVQDVTRDQLSEDGRFGTIHRAVQSRFPLSGTDRPADRGRERWILLTAEAIGAALPADPADPAGWDRWVVALPHALRVLRHAEGIVAAPTAALRHRIGAYLLHRAEFALATDMFAAAVAEQTELLGADHPATLTVRNDRARVLVEVGKLAEGAVAHEEVSAARLRTLGPEHRDTLISMNNVAFTWARQGRLEDARALHEQTLRARQRVLGPEHPDTLISMGNLALVLAEQGRLAQARELHERSLAMRRALLGDKHPVVLVSANNLAIVVSEMGDLDLARGLHEQTLAVRRQLLGDDHPDTLMSVNNLAYVLALQGDLDRARKLHEQTLAARRRVSGPEHPHTLITMNNLALVLAAQGHWAEAHLIHRETLAVRQRILGPEHPYCLHSQNNLAIVLAAEGRFADAARMAEETLEVRRRRLGPEHPHTLNSMNNLALIRAAQGQIDPARELVSRTLKVRRRLLGPDHPDTRRSLLNLSRLDSAENTADLVAEPT</sequence>
<dbReference type="Proteomes" id="UP000609879">
    <property type="component" value="Unassembled WGS sequence"/>
</dbReference>
<dbReference type="Pfam" id="PF13374">
    <property type="entry name" value="TPR_10"/>
    <property type="match status" value="3"/>
</dbReference>
<gene>
    <name evidence="3" type="ORF">Ade02nite_82630</name>
</gene>
<evidence type="ECO:0000256" key="1">
    <source>
        <dbReference type="SAM" id="MobiDB-lite"/>
    </source>
</evidence>
<dbReference type="SMART" id="SM00028">
    <property type="entry name" value="TPR"/>
    <property type="match status" value="7"/>
</dbReference>
<name>A0ABQ3YI18_9ACTN</name>
<dbReference type="RefSeq" id="WP_203776024.1">
    <property type="nucleotide sequence ID" value="NZ_BAAABO010000064.1"/>
</dbReference>
<evidence type="ECO:0000313" key="4">
    <source>
        <dbReference type="Proteomes" id="UP000609879"/>
    </source>
</evidence>
<dbReference type="Gene3D" id="1.25.40.10">
    <property type="entry name" value="Tetratricopeptide repeat domain"/>
    <property type="match status" value="3"/>
</dbReference>
<keyword evidence="3" id="KW-0547">Nucleotide-binding</keyword>
<dbReference type="PANTHER" id="PTHR46082">
    <property type="entry name" value="ATP/GTP-BINDING PROTEIN-RELATED"/>
    <property type="match status" value="1"/>
</dbReference>
<keyword evidence="3" id="KW-0067">ATP-binding</keyword>